<feature type="non-terminal residue" evidence="2">
    <location>
        <position position="1"/>
    </location>
</feature>
<evidence type="ECO:0000313" key="3">
    <source>
        <dbReference type="Proteomes" id="UP000094336"/>
    </source>
</evidence>
<dbReference type="PANTHER" id="PTHR28083:SF1">
    <property type="entry name" value="GOOD FOR FULL DBP5 ACTIVITY PROTEIN 2"/>
    <property type="match status" value="1"/>
</dbReference>
<keyword evidence="3" id="KW-1185">Reference proteome</keyword>
<dbReference type="InterPro" id="IPR048519">
    <property type="entry name" value="Gfd2/YDR514C-like_C"/>
</dbReference>
<dbReference type="GO" id="GO:0005634">
    <property type="term" value="C:nucleus"/>
    <property type="evidence" value="ECO:0007669"/>
    <property type="project" value="TreeGrafter"/>
</dbReference>
<reference evidence="3" key="1">
    <citation type="submission" date="2016-05" db="EMBL/GenBank/DDBJ databases">
        <title>Comparative genomics of biotechnologically important yeasts.</title>
        <authorList>
            <consortium name="DOE Joint Genome Institute"/>
            <person name="Riley R."/>
            <person name="Haridas S."/>
            <person name="Wolfe K.H."/>
            <person name="Lopes M.R."/>
            <person name="Hittinger C.T."/>
            <person name="Goker M."/>
            <person name="Salamov A."/>
            <person name="Wisecaver J."/>
            <person name="Long T.M."/>
            <person name="Aerts A.L."/>
            <person name="Barry K."/>
            <person name="Choi C."/>
            <person name="Clum A."/>
            <person name="Coughlan A.Y."/>
            <person name="Deshpande S."/>
            <person name="Douglass A.P."/>
            <person name="Hanson S.J."/>
            <person name="Klenk H.-P."/>
            <person name="Labutti K."/>
            <person name="Lapidus A."/>
            <person name="Lindquist E."/>
            <person name="Lipzen A."/>
            <person name="Meier-Kolthoff J.P."/>
            <person name="Ohm R.A."/>
            <person name="Otillar R.P."/>
            <person name="Pangilinan J."/>
            <person name="Peng Y."/>
            <person name="Rokas A."/>
            <person name="Rosa C.A."/>
            <person name="Scheuner C."/>
            <person name="Sibirny A.A."/>
            <person name="Slot J.C."/>
            <person name="Stielow J.B."/>
            <person name="Sun H."/>
            <person name="Kurtzman C.P."/>
            <person name="Blackwell M."/>
            <person name="Grigoriev I.V."/>
            <person name="Jeffries T.W."/>
        </authorList>
    </citation>
    <scope>NUCLEOTIDE SEQUENCE [LARGE SCALE GENOMIC DNA]</scope>
    <source>
        <strain evidence="3">NRRL Y-12698</strain>
    </source>
</reference>
<accession>A0A1E3QYM6</accession>
<dbReference type="InterPro" id="IPR040151">
    <property type="entry name" value="Gfd2/YDR514C-like"/>
</dbReference>
<dbReference type="STRING" id="984486.A0A1E3QYM6"/>
<dbReference type="RefSeq" id="XP_018988117.1">
    <property type="nucleotide sequence ID" value="XM_019131422.1"/>
</dbReference>
<dbReference type="InterPro" id="IPR036397">
    <property type="entry name" value="RNaseH_sf"/>
</dbReference>
<dbReference type="InterPro" id="IPR012337">
    <property type="entry name" value="RNaseH-like_sf"/>
</dbReference>
<dbReference type="Gene3D" id="3.30.420.10">
    <property type="entry name" value="Ribonuclease H-like superfamily/Ribonuclease H"/>
    <property type="match status" value="1"/>
</dbReference>
<gene>
    <name evidence="2" type="ORF">BABINDRAFT_28248</name>
</gene>
<dbReference type="Pfam" id="PF21762">
    <property type="entry name" value="DEDDh_C"/>
    <property type="match status" value="1"/>
</dbReference>
<dbReference type="AlphaFoldDB" id="A0A1E3QYM6"/>
<feature type="domain" description="Gfd2/YDR514C-like C-terminal" evidence="1">
    <location>
        <begin position="11"/>
        <end position="185"/>
    </location>
</feature>
<feature type="non-terminal residue" evidence="2">
    <location>
        <position position="199"/>
    </location>
</feature>
<protein>
    <recommendedName>
        <fullName evidence="1">Gfd2/YDR514C-like C-terminal domain-containing protein</fullName>
    </recommendedName>
</protein>
<evidence type="ECO:0000259" key="1">
    <source>
        <dbReference type="Pfam" id="PF21762"/>
    </source>
</evidence>
<dbReference type="SUPFAM" id="SSF53098">
    <property type="entry name" value="Ribonuclease H-like"/>
    <property type="match status" value="1"/>
</dbReference>
<evidence type="ECO:0000313" key="2">
    <source>
        <dbReference type="EMBL" id="ODQ82789.1"/>
    </source>
</evidence>
<organism evidence="2 3">
    <name type="scientific">Babjeviella inositovora NRRL Y-12698</name>
    <dbReference type="NCBI Taxonomy" id="984486"/>
    <lineage>
        <taxon>Eukaryota</taxon>
        <taxon>Fungi</taxon>
        <taxon>Dikarya</taxon>
        <taxon>Ascomycota</taxon>
        <taxon>Saccharomycotina</taxon>
        <taxon>Pichiomycetes</taxon>
        <taxon>Serinales incertae sedis</taxon>
        <taxon>Babjeviella</taxon>
    </lineage>
</organism>
<sequence>CVQQVANRKTVLFCIDVEAFERNTKCVLEIGISIYDPRLQENAMFPVIHQFHILLKETLKMKNGAFVPNNRDNFLGGDSLVLSCENAATLVQLLINHYFVDLPQKNPGYETALVGHSVKGDVTWFQSLGISFPQELLILDTKDVWVASQGDKGCNLGKILQRLRVNHSYLHNAGNDAYFTLILAMMLGDPSTRIHHELD</sequence>
<dbReference type="GO" id="GO:0003676">
    <property type="term" value="F:nucleic acid binding"/>
    <property type="evidence" value="ECO:0007669"/>
    <property type="project" value="InterPro"/>
</dbReference>
<dbReference type="EMBL" id="KV454426">
    <property type="protein sequence ID" value="ODQ82789.1"/>
    <property type="molecule type" value="Genomic_DNA"/>
</dbReference>
<dbReference type="OrthoDB" id="5953249at2759"/>
<name>A0A1E3QYM6_9ASCO</name>
<dbReference type="Proteomes" id="UP000094336">
    <property type="component" value="Unassembled WGS sequence"/>
</dbReference>
<dbReference type="PANTHER" id="PTHR28083">
    <property type="entry name" value="GOOD FOR FULL DBP5 ACTIVITY PROTEIN 2"/>
    <property type="match status" value="1"/>
</dbReference>
<dbReference type="GeneID" id="30149275"/>
<proteinExistence type="predicted"/>